<comment type="caution">
    <text evidence="2">The sequence shown here is derived from an EMBL/GenBank/DDBJ whole genome shotgun (WGS) entry which is preliminary data.</text>
</comment>
<sequence>MTLKITVLLENRRRNGSSLRAKAGLSLLVEDGQKTILFDTGPDDSFLHNAALLGIDPGAIDVAVLSHGHYDHCGGVAFLPDNTTIICHPDAARERHAALTLAGRSQRIKKLSLEIDYSRHRMIRSASPVPISDSTLWSGEITVARPKAYGLLDRHGGRPDFIVDEGALVHKSARGLTIITGCGHRGIVNIVRHCQRITGIEHVHALIGGFHLRSASPLAIRRIGRFLRAQNTERIVGCHCTGMWGNIWLSGRLSSLATGDIITI</sequence>
<evidence type="ECO:0000313" key="2">
    <source>
        <dbReference type="EMBL" id="MDQ2311445.1"/>
    </source>
</evidence>
<gene>
    <name evidence="2" type="ORF">RBJ30_20440</name>
</gene>
<dbReference type="RefSeq" id="WP_048253300.1">
    <property type="nucleotide sequence ID" value="NZ_CBCSIS010000006.1"/>
</dbReference>
<dbReference type="Proteomes" id="UP001236270">
    <property type="component" value="Unassembled WGS sequence"/>
</dbReference>
<dbReference type="Pfam" id="PF00753">
    <property type="entry name" value="Lactamase_B"/>
    <property type="match status" value="1"/>
</dbReference>
<dbReference type="PANTHER" id="PTHR13754:SF13">
    <property type="entry name" value="METALLO-BETA-LACTAMASE SUPERFAMILY PROTEIN (AFU_ORTHOLOGUE AFUA_3G07630)"/>
    <property type="match status" value="1"/>
</dbReference>
<dbReference type="CDD" id="cd07713">
    <property type="entry name" value="DHPS-like_MBL-fold"/>
    <property type="match status" value="1"/>
</dbReference>
<dbReference type="InterPro" id="IPR001279">
    <property type="entry name" value="Metallo-B-lactamas"/>
</dbReference>
<dbReference type="InterPro" id="IPR036866">
    <property type="entry name" value="RibonucZ/Hydroxyglut_hydro"/>
</dbReference>
<dbReference type="InterPro" id="IPR052926">
    <property type="entry name" value="Metallo-beta-lactamase_dom"/>
</dbReference>
<protein>
    <submittedName>
        <fullName evidence="2">MBL fold metallo-hydrolase</fullName>
    </submittedName>
</protein>
<dbReference type="GeneID" id="61386375"/>
<accession>A0AAW8HSP5</accession>
<name>A0AAW8HSP5_PLUGE</name>
<proteinExistence type="predicted"/>
<dbReference type="AlphaFoldDB" id="A0AAW8HSP5"/>
<reference evidence="2" key="1">
    <citation type="submission" date="2023-08" db="EMBL/GenBank/DDBJ databases">
        <title>WGS of pathogenic bacterial species, Los Angeles County Public Health Laboratories.</title>
        <authorList>
            <person name="Garrigues J.M."/>
            <person name="Green N.M."/>
        </authorList>
    </citation>
    <scope>NUCLEOTIDE SEQUENCE</scope>
    <source>
        <strain evidence="2">LACPHL-BACT-2023-00068</strain>
    </source>
</reference>
<dbReference type="SUPFAM" id="SSF56281">
    <property type="entry name" value="Metallo-hydrolase/oxidoreductase"/>
    <property type="match status" value="1"/>
</dbReference>
<feature type="domain" description="Metallo-beta-lactamase" evidence="1">
    <location>
        <begin position="23"/>
        <end position="239"/>
    </location>
</feature>
<dbReference type="SMART" id="SM00849">
    <property type="entry name" value="Lactamase_B"/>
    <property type="match status" value="1"/>
</dbReference>
<dbReference type="Gene3D" id="3.60.15.10">
    <property type="entry name" value="Ribonuclease Z/Hydroxyacylglutathione hydrolase-like"/>
    <property type="match status" value="1"/>
</dbReference>
<dbReference type="EMBL" id="JAVDNV010000017">
    <property type="protein sequence ID" value="MDQ2311445.1"/>
    <property type="molecule type" value="Genomic_DNA"/>
</dbReference>
<dbReference type="GO" id="GO:0016740">
    <property type="term" value="F:transferase activity"/>
    <property type="evidence" value="ECO:0007669"/>
    <property type="project" value="TreeGrafter"/>
</dbReference>
<evidence type="ECO:0000259" key="1">
    <source>
        <dbReference type="SMART" id="SM00849"/>
    </source>
</evidence>
<evidence type="ECO:0000313" key="3">
    <source>
        <dbReference type="Proteomes" id="UP001236270"/>
    </source>
</evidence>
<dbReference type="InterPro" id="IPR041712">
    <property type="entry name" value="DHPS-like_MBL-fold"/>
</dbReference>
<dbReference type="PANTHER" id="PTHR13754">
    <property type="entry name" value="METALLO-BETA-LACTAMASE SUPERFAMILY PROTEIN"/>
    <property type="match status" value="1"/>
</dbReference>
<organism evidence="2 3">
    <name type="scientific">Pluralibacter gergoviae</name>
    <name type="common">Enterobacter gergoviae</name>
    <dbReference type="NCBI Taxonomy" id="61647"/>
    <lineage>
        <taxon>Bacteria</taxon>
        <taxon>Pseudomonadati</taxon>
        <taxon>Pseudomonadota</taxon>
        <taxon>Gammaproteobacteria</taxon>
        <taxon>Enterobacterales</taxon>
        <taxon>Enterobacteriaceae</taxon>
        <taxon>Pluralibacter</taxon>
    </lineage>
</organism>